<proteinExistence type="predicted"/>
<evidence type="ECO:0000256" key="2">
    <source>
        <dbReference type="SAM" id="Phobius"/>
    </source>
</evidence>
<dbReference type="EMBL" id="CP121261">
    <property type="protein sequence ID" value="WFP07578.1"/>
    <property type="molecule type" value="Genomic_DNA"/>
</dbReference>
<feature type="transmembrane region" description="Helical" evidence="2">
    <location>
        <begin position="54"/>
        <end position="72"/>
    </location>
</feature>
<feature type="region of interest" description="Disordered" evidence="1">
    <location>
        <begin position="129"/>
        <end position="148"/>
    </location>
</feature>
<feature type="transmembrane region" description="Helical" evidence="2">
    <location>
        <begin position="84"/>
        <end position="105"/>
    </location>
</feature>
<reference evidence="3 4" key="1">
    <citation type="submission" date="2023-03" db="EMBL/GenBank/DDBJ databases">
        <title>Achromobacter spanius LIG8.</title>
        <authorList>
            <person name="Shrestha S."/>
        </authorList>
    </citation>
    <scope>NUCLEOTIDE SEQUENCE [LARGE SCALE GENOMIC DNA]</scope>
    <source>
        <strain evidence="3 4">LIG8</strain>
    </source>
</reference>
<accession>A0ABY8GSP1</accession>
<evidence type="ECO:0008006" key="5">
    <source>
        <dbReference type="Google" id="ProtNLM"/>
    </source>
</evidence>
<evidence type="ECO:0000256" key="1">
    <source>
        <dbReference type="SAM" id="MobiDB-lite"/>
    </source>
</evidence>
<keyword evidence="2" id="KW-0472">Membrane</keyword>
<dbReference type="Proteomes" id="UP001214170">
    <property type="component" value="Chromosome"/>
</dbReference>
<protein>
    <recommendedName>
        <fullName evidence="5">Holin</fullName>
    </recommendedName>
</protein>
<evidence type="ECO:0000313" key="4">
    <source>
        <dbReference type="Proteomes" id="UP001214170"/>
    </source>
</evidence>
<dbReference type="RefSeq" id="WP_268079492.1">
    <property type="nucleotide sequence ID" value="NZ_CP106885.1"/>
</dbReference>
<keyword evidence="2" id="KW-1133">Transmembrane helix</keyword>
<name>A0ABY8GSP1_9BURK</name>
<keyword evidence="4" id="KW-1185">Reference proteome</keyword>
<evidence type="ECO:0000313" key="3">
    <source>
        <dbReference type="EMBL" id="WFP07578.1"/>
    </source>
</evidence>
<keyword evidence="2" id="KW-0812">Transmembrane</keyword>
<gene>
    <name evidence="3" type="ORF">P8T11_25240</name>
</gene>
<organism evidence="3 4">
    <name type="scientific">Achromobacter spanius</name>
    <dbReference type="NCBI Taxonomy" id="217203"/>
    <lineage>
        <taxon>Bacteria</taxon>
        <taxon>Pseudomonadati</taxon>
        <taxon>Pseudomonadota</taxon>
        <taxon>Betaproteobacteria</taxon>
        <taxon>Burkholderiales</taxon>
        <taxon>Alcaligenaceae</taxon>
        <taxon>Achromobacter</taxon>
    </lineage>
</organism>
<sequence length="148" mass="16354">MMQETVVREWNLPNGSIPISGISTNTENHLINVTEDKLRLIFRDDRKSVESSKAWIPSASVALSLVVSMVTTDFKSIYGLSADQWKTAFVIVVAIAIYKAIWQLWRIFRNPPMNESQFVAAVAGAAGQLHSSKSPTDTPTSSTANQKE</sequence>